<feature type="region of interest" description="Disordered" evidence="3">
    <location>
        <begin position="246"/>
        <end position="285"/>
    </location>
</feature>
<proteinExistence type="predicted"/>
<feature type="region of interest" description="Disordered" evidence="3">
    <location>
        <begin position="413"/>
        <end position="491"/>
    </location>
</feature>
<evidence type="ECO:0000256" key="2">
    <source>
        <dbReference type="ARBA" id="ARBA00022786"/>
    </source>
</evidence>
<dbReference type="PANTHER" id="PTHR46116:SF15">
    <property type="entry name" value="(E3-INDEPENDENT) E2 UBIQUITIN-CONJUGATING ENZYME"/>
    <property type="match status" value="1"/>
</dbReference>
<dbReference type="PROSITE" id="PS50127">
    <property type="entry name" value="UBC_2"/>
    <property type="match status" value="1"/>
</dbReference>
<dbReference type="InterPro" id="IPR000608">
    <property type="entry name" value="UBC"/>
</dbReference>
<dbReference type="AlphaFoldDB" id="A0AAV9U1E5"/>
<evidence type="ECO:0000256" key="1">
    <source>
        <dbReference type="ARBA" id="ARBA00022679"/>
    </source>
</evidence>
<keyword evidence="6" id="KW-1185">Reference proteome</keyword>
<name>A0AAV9U1E5_9PEZI</name>
<evidence type="ECO:0000259" key="4">
    <source>
        <dbReference type="PROSITE" id="PS50127"/>
    </source>
</evidence>
<sequence length="1060" mass="115851">MSSSLAAGTCQDELHLNQPSNYWLQPRQQHWTPRPLIFSPSNNDLNLGEKIPACAYPSYQSRNSYVIPQEIGSGIMLSNSGLGSQLNPILLSSDEEEEQAIYQGEAPPTAHSYLWASHDTLYAHSEPEKQYMRKGMRGNVEEANSSFFAATASGSSVPATQYYHEYEGTHTGTFNTILPSASQKVALIPYQTSSLFFSNTTGQQTPHHWNKTSPNPSPFQSPIHFPDPVPTHISKDLIDSNQSSRYASTVPKMPPNMTTSFLDKSGLDDDKSVSRATNSSLRGQKRKVASLQSSAIPEDLEKVQTFFTGFLHEERMASLPCRHGTAALSSIFLVIRSDDRKKEGSLPYSYDGKTCLFRCSDCKVTVCAGCGADVGKLKAPFSGLSHYCIDSHLLSIVIVLAKIDARWQLREFGSPSQRKTDSSPTPPTPSPTQSMTPAPLGSANSVPTKKAAISGAGAGTGTGYGTGHVGGGRKSGPSGKKPAKSARRLKQESGDNKYLTDLLSQLTALLTDKEGEASVVSLLTERRDVLIPAIKISYLPELLGSLVRNDSIMDIDACDTWEMYASCLEILRLLSSHDALLEVLITAPQEKKSSPGIAHLVRFPNLDPLKGFIPSKRRAFLLTAPEPVEFILVDGFDGIGQPVIYAFQRLVRQCQAFMSNASRVVTDDVDEETTKLLSFCVDVGTTAIELDRRAEELREKKDRARPLRASKNSHLQSLSPEILSHPMFTSSRGSSSSSRPRGPLDIPTDVMRECRSALSGHLQFSYSPAVAATHSGVNPYGGPNADNHGSSSSAPGRMKRLIKELTVLSTTLPPGIFVRVQEDRPELFKAIIVGPESSPYHMGLYEFDFTIPNNYPLSPPLVLFKTTGGGRVRFNPNLYEAGKVCLSILGTWSGAASEQWQPKTSTLLQVLVSIQSMILCAEPYYNEPGYERQPNSPASRAYNENVQLNSIRLAMNDWLSYDGLWNDVIQAHFLARTAEILSATHEFVANCNVDAPAPLSIGNHISPPFPQAFHTPAAMSMHGLPNLKGAMQEARQDLENTMKSRLSSFLKAGMWKESTG</sequence>
<dbReference type="Gene3D" id="3.10.110.10">
    <property type="entry name" value="Ubiquitin Conjugating Enzyme"/>
    <property type="match status" value="1"/>
</dbReference>
<dbReference type="SMART" id="SM00212">
    <property type="entry name" value="UBCc"/>
    <property type="match status" value="1"/>
</dbReference>
<evidence type="ECO:0000313" key="5">
    <source>
        <dbReference type="EMBL" id="KAK6333661.1"/>
    </source>
</evidence>
<evidence type="ECO:0000313" key="6">
    <source>
        <dbReference type="Proteomes" id="UP001373714"/>
    </source>
</evidence>
<dbReference type="CDD" id="cd23810">
    <property type="entry name" value="UBCc_BIRC6"/>
    <property type="match status" value="1"/>
</dbReference>
<organism evidence="5 6">
    <name type="scientific">Orbilia blumenaviensis</name>
    <dbReference type="NCBI Taxonomy" id="1796055"/>
    <lineage>
        <taxon>Eukaryota</taxon>
        <taxon>Fungi</taxon>
        <taxon>Dikarya</taxon>
        <taxon>Ascomycota</taxon>
        <taxon>Pezizomycotina</taxon>
        <taxon>Orbiliomycetes</taxon>
        <taxon>Orbiliales</taxon>
        <taxon>Orbiliaceae</taxon>
        <taxon>Orbilia</taxon>
    </lineage>
</organism>
<keyword evidence="2" id="KW-0833">Ubl conjugation pathway</keyword>
<comment type="caution">
    <text evidence="5">The sequence shown here is derived from an EMBL/GenBank/DDBJ whole genome shotgun (WGS) entry which is preliminary data.</text>
</comment>
<dbReference type="EMBL" id="JAVHNS010000016">
    <property type="protein sequence ID" value="KAK6333661.1"/>
    <property type="molecule type" value="Genomic_DNA"/>
</dbReference>
<dbReference type="InterPro" id="IPR016135">
    <property type="entry name" value="UBQ-conjugating_enzyme/RWD"/>
</dbReference>
<dbReference type="PANTHER" id="PTHR46116">
    <property type="entry name" value="(E3-INDEPENDENT) E2 UBIQUITIN-CONJUGATING ENZYME"/>
    <property type="match status" value="1"/>
</dbReference>
<gene>
    <name evidence="5" type="ORF">TWF730_003845</name>
</gene>
<feature type="compositionally biased region" description="Low complexity" evidence="3">
    <location>
        <begin position="730"/>
        <end position="743"/>
    </location>
</feature>
<keyword evidence="1" id="KW-0808">Transferase</keyword>
<feature type="compositionally biased region" description="Polar residues" evidence="3">
    <location>
        <begin position="710"/>
        <end position="719"/>
    </location>
</feature>
<evidence type="ECO:0000256" key="3">
    <source>
        <dbReference type="SAM" id="MobiDB-lite"/>
    </source>
</evidence>
<feature type="domain" description="UBC core" evidence="4">
    <location>
        <begin position="796"/>
        <end position="955"/>
    </location>
</feature>
<dbReference type="GO" id="GO:0061631">
    <property type="term" value="F:ubiquitin conjugating enzyme activity"/>
    <property type="evidence" value="ECO:0007669"/>
    <property type="project" value="TreeGrafter"/>
</dbReference>
<dbReference type="Pfam" id="PF00179">
    <property type="entry name" value="UQ_con"/>
    <property type="match status" value="1"/>
</dbReference>
<feature type="compositionally biased region" description="Gly residues" evidence="3">
    <location>
        <begin position="456"/>
        <end position="474"/>
    </location>
</feature>
<feature type="region of interest" description="Disordered" evidence="3">
    <location>
        <begin position="699"/>
        <end position="747"/>
    </location>
</feature>
<dbReference type="SUPFAM" id="SSF54495">
    <property type="entry name" value="UBC-like"/>
    <property type="match status" value="1"/>
</dbReference>
<accession>A0AAV9U1E5</accession>
<protein>
    <recommendedName>
        <fullName evidence="4">UBC core domain-containing protein</fullName>
    </recommendedName>
</protein>
<dbReference type="Proteomes" id="UP001373714">
    <property type="component" value="Unassembled WGS sequence"/>
</dbReference>
<reference evidence="5 6" key="1">
    <citation type="submission" date="2019-10" db="EMBL/GenBank/DDBJ databases">
        <authorList>
            <person name="Palmer J.M."/>
        </authorList>
    </citation>
    <scope>NUCLEOTIDE SEQUENCE [LARGE SCALE GENOMIC DNA]</scope>
    <source>
        <strain evidence="5 6">TWF730</strain>
    </source>
</reference>